<keyword evidence="2" id="KW-1185">Reference proteome</keyword>
<dbReference type="RefSeq" id="WP_275682285.1">
    <property type="nucleotide sequence ID" value="NZ_JAJLJH010000002.1"/>
</dbReference>
<comment type="caution">
    <text evidence="1">The sequence shown here is derived from an EMBL/GenBank/DDBJ whole genome shotgun (WGS) entry which is preliminary data.</text>
</comment>
<dbReference type="SUPFAM" id="SSF56112">
    <property type="entry name" value="Protein kinase-like (PK-like)"/>
    <property type="match status" value="1"/>
</dbReference>
<dbReference type="InterPro" id="IPR018721">
    <property type="entry name" value="DUF2252"/>
</dbReference>
<organism evidence="1 2">
    <name type="scientific">Scleromatobacter humisilvae</name>
    <dbReference type="NCBI Taxonomy" id="2897159"/>
    <lineage>
        <taxon>Bacteria</taxon>
        <taxon>Pseudomonadati</taxon>
        <taxon>Pseudomonadota</taxon>
        <taxon>Betaproteobacteria</taxon>
        <taxon>Burkholderiales</taxon>
        <taxon>Sphaerotilaceae</taxon>
        <taxon>Scleromatobacter</taxon>
    </lineage>
</organism>
<dbReference type="PANTHER" id="PTHR39441">
    <property type="entry name" value="DUF2252 DOMAIN-CONTAINING PROTEIN"/>
    <property type="match status" value="1"/>
</dbReference>
<reference evidence="1" key="1">
    <citation type="submission" date="2021-11" db="EMBL/GenBank/DDBJ databases">
        <title>BS-T2-15 a new species belonging to the Comamonadaceae family isolated from the soil of a French oak forest.</title>
        <authorList>
            <person name="Mieszkin S."/>
            <person name="Alain K."/>
        </authorList>
    </citation>
    <scope>NUCLEOTIDE SEQUENCE</scope>
    <source>
        <strain evidence="1">BS-T2-15</strain>
    </source>
</reference>
<protein>
    <submittedName>
        <fullName evidence="1">DUF2252 domain-containing protein</fullName>
    </submittedName>
</protein>
<dbReference type="InterPro" id="IPR011009">
    <property type="entry name" value="Kinase-like_dom_sf"/>
</dbReference>
<dbReference type="PANTHER" id="PTHR39441:SF1">
    <property type="entry name" value="DUF2252 DOMAIN-CONTAINING PROTEIN"/>
    <property type="match status" value="1"/>
</dbReference>
<evidence type="ECO:0000313" key="2">
    <source>
        <dbReference type="Proteomes" id="UP001139353"/>
    </source>
</evidence>
<dbReference type="Proteomes" id="UP001139353">
    <property type="component" value="Unassembled WGS sequence"/>
</dbReference>
<dbReference type="AlphaFoldDB" id="A0A9X1YKW9"/>
<dbReference type="EMBL" id="JAJLJH010000002">
    <property type="protein sequence ID" value="MCK9686257.1"/>
    <property type="molecule type" value="Genomic_DNA"/>
</dbReference>
<evidence type="ECO:0000313" key="1">
    <source>
        <dbReference type="EMBL" id="MCK9686257.1"/>
    </source>
</evidence>
<proteinExistence type="predicted"/>
<dbReference type="Pfam" id="PF10009">
    <property type="entry name" value="DUF2252"/>
    <property type="match status" value="1"/>
</dbReference>
<accession>A0A9X1YKW9</accession>
<name>A0A9X1YKW9_9BURK</name>
<sequence>MPTTRTRTIAPADRAVALQAQRNLKMARSAHAYVRGNTKQFYEWLQAQAPDSLPAGPAIWICGDCHLGNLGPIGNVHGSVEIQIRDLDQTVIGNPAHDLIRLGLSLAMAARGSDLPGVTTAVMLEQLMEGYCAGLAGESGEPDAPLPAPVHLVMKDALRRSWKHLARDRFDAVVPSVPIGKRFWKLTSDERAAIARLFEKKSVSRLATLIGSRDDDAPVAVLDAAYWMKGCSSLGLQRYAVVLGVGQPDSDDLQYCLIDIKEAVPAAAPAYARPRMPDDHAMRVVEGARHLSPHLGDRMLAAELLGRPVFLRELLPQDLKLEIEQLTRAEATEVAAFLGGIVGKAHARQMDAVTAKAWGSELRKGRSKTLDAPGWLWSSIVDLVASHEAGYLHHCRRYALREAA</sequence>
<gene>
    <name evidence="1" type="ORF">LPC04_11120</name>
</gene>